<comment type="caution">
    <text evidence="2">The sequence shown here is derived from an EMBL/GenBank/DDBJ whole genome shotgun (WGS) entry which is preliminary data.</text>
</comment>
<evidence type="ECO:0000313" key="3">
    <source>
        <dbReference type="Proteomes" id="UP000789405"/>
    </source>
</evidence>
<dbReference type="Proteomes" id="UP000789405">
    <property type="component" value="Unassembled WGS sequence"/>
</dbReference>
<reference evidence="2" key="1">
    <citation type="submission" date="2021-06" db="EMBL/GenBank/DDBJ databases">
        <authorList>
            <person name="Kallberg Y."/>
            <person name="Tangrot J."/>
            <person name="Rosling A."/>
        </authorList>
    </citation>
    <scope>NUCLEOTIDE SEQUENCE</scope>
    <source>
        <strain evidence="2">MA453B</strain>
    </source>
</reference>
<protein>
    <submittedName>
        <fullName evidence="2">25033_t:CDS:1</fullName>
    </submittedName>
</protein>
<evidence type="ECO:0000313" key="2">
    <source>
        <dbReference type="EMBL" id="CAG8560222.1"/>
    </source>
</evidence>
<keyword evidence="3" id="KW-1185">Reference proteome</keyword>
<feature type="transmembrane region" description="Helical" evidence="1">
    <location>
        <begin position="12"/>
        <end position="33"/>
    </location>
</feature>
<dbReference type="OrthoDB" id="2412742at2759"/>
<organism evidence="2 3">
    <name type="scientific">Dentiscutata erythropus</name>
    <dbReference type="NCBI Taxonomy" id="1348616"/>
    <lineage>
        <taxon>Eukaryota</taxon>
        <taxon>Fungi</taxon>
        <taxon>Fungi incertae sedis</taxon>
        <taxon>Mucoromycota</taxon>
        <taxon>Glomeromycotina</taxon>
        <taxon>Glomeromycetes</taxon>
        <taxon>Diversisporales</taxon>
        <taxon>Gigasporaceae</taxon>
        <taxon>Dentiscutata</taxon>
    </lineage>
</organism>
<name>A0A9N9BCM4_9GLOM</name>
<sequence length="129" mass="15111">MAIKGFRERVISSCGISFCLAVATTIYLCLTHLDYTEFNLLNYSACYYFLMKAFACEVEMIDKWIKSPYLKIELFTDYENRYLSSIQLSKRQYTLTFAEAIYRLASEEFFIFKNLADDNIQSTTIVSEE</sequence>
<proteinExistence type="predicted"/>
<evidence type="ECO:0000256" key="1">
    <source>
        <dbReference type="SAM" id="Phobius"/>
    </source>
</evidence>
<gene>
    <name evidence="2" type="ORF">DERYTH_LOCUS5701</name>
</gene>
<keyword evidence="1" id="KW-0472">Membrane</keyword>
<dbReference type="EMBL" id="CAJVPY010002424">
    <property type="protein sequence ID" value="CAG8560222.1"/>
    <property type="molecule type" value="Genomic_DNA"/>
</dbReference>
<accession>A0A9N9BCM4</accession>
<keyword evidence="1" id="KW-1133">Transmembrane helix</keyword>
<keyword evidence="1" id="KW-0812">Transmembrane</keyword>
<dbReference type="AlphaFoldDB" id="A0A9N9BCM4"/>